<evidence type="ECO:0000313" key="3">
    <source>
        <dbReference type="EMBL" id="QKJ86873.1"/>
    </source>
</evidence>
<feature type="domain" description="XdhC Rossmann" evidence="2">
    <location>
        <begin position="169"/>
        <end position="316"/>
    </location>
</feature>
<evidence type="ECO:0000259" key="2">
    <source>
        <dbReference type="Pfam" id="PF13478"/>
    </source>
</evidence>
<dbReference type="Gene3D" id="3.40.50.720">
    <property type="entry name" value="NAD(P)-binding Rossmann-like Domain"/>
    <property type="match status" value="1"/>
</dbReference>
<dbReference type="Pfam" id="PF13478">
    <property type="entry name" value="XdhC_C"/>
    <property type="match status" value="1"/>
</dbReference>
<evidence type="ECO:0000313" key="4">
    <source>
        <dbReference type="Proteomes" id="UP000505325"/>
    </source>
</evidence>
<gene>
    <name evidence="3" type="ORF">PMPD1_1923</name>
</gene>
<organism evidence="3 4">
    <name type="scientific">Paramixta manurensis</name>
    <dbReference type="NCBI Taxonomy" id="2740817"/>
    <lineage>
        <taxon>Bacteria</taxon>
        <taxon>Pseudomonadati</taxon>
        <taxon>Pseudomonadota</taxon>
        <taxon>Gammaproteobacteria</taxon>
        <taxon>Enterobacterales</taxon>
        <taxon>Erwiniaceae</taxon>
        <taxon>Paramixta</taxon>
    </lineage>
</organism>
<reference evidence="3 4" key="1">
    <citation type="submission" date="2020-06" db="EMBL/GenBank/DDBJ databases">
        <title>Genome sequence of Paramixta manurensis strain PD-1.</title>
        <authorList>
            <person name="Lee C.W."/>
            <person name="Kim J."/>
        </authorList>
    </citation>
    <scope>NUCLEOTIDE SEQUENCE [LARGE SCALE GENOMIC DNA]</scope>
    <source>
        <strain evidence="3 4">PD-1</strain>
    </source>
</reference>
<accession>A0A6M8UNJ3</accession>
<dbReference type="RefSeq" id="WP_173633859.1">
    <property type="nucleotide sequence ID" value="NZ_CP054212.1"/>
</dbReference>
<dbReference type="KEGG" id="pmak:PMPD1_1923"/>
<proteinExistence type="predicted"/>
<name>A0A6M8UNJ3_9GAMM</name>
<dbReference type="PANTHER" id="PTHR30388:SF4">
    <property type="entry name" value="MOLYBDENUM COFACTOR INSERTION CHAPERONE PAOD"/>
    <property type="match status" value="1"/>
</dbReference>
<dbReference type="InterPro" id="IPR003777">
    <property type="entry name" value="XdhC_CoxI"/>
</dbReference>
<dbReference type="PANTHER" id="PTHR30388">
    <property type="entry name" value="ALDEHYDE OXIDOREDUCTASE MOLYBDENUM COFACTOR ASSEMBLY PROTEIN"/>
    <property type="match status" value="1"/>
</dbReference>
<protein>
    <submittedName>
        <fullName evidence="3">XdhC family protein</fullName>
    </submittedName>
</protein>
<sequence length="324" mass="35341">MQSLDQRVILRALEWQRQGEPVWLCTVLHTWGSAPRVPGAMLVANAAGETCGSLSGGCIEEDFLQRLRSGAFQRASQTVRYGAGVGNDTTRLPCGGILDVLIEYLPPDEISACHLAAMHEALAGGRPLLKQLRLGECARLERCAPDVVLPQRAYDSENVLLPVGCVTTLLVAGYSPVACECVRIALMLGFQVLVCEHRAEQWRQLGEDFPHQPNLQTLQQHPARYLELQGATAGTAIVSLTHDPRIDDLTMLEAVNTAAFYLGVMGSAKNSQQRRLRLQRIGEWDEVTLSRIHAPIGLAIGSKTPPEIALAIMADVVRIKNGKL</sequence>
<dbReference type="Pfam" id="PF02625">
    <property type="entry name" value="XdhC_CoxI"/>
    <property type="match status" value="1"/>
</dbReference>
<evidence type="ECO:0000259" key="1">
    <source>
        <dbReference type="Pfam" id="PF02625"/>
    </source>
</evidence>
<dbReference type="InterPro" id="IPR027051">
    <property type="entry name" value="XdhC_Rossmann_dom"/>
</dbReference>
<feature type="domain" description="XdhC- CoxI" evidence="1">
    <location>
        <begin position="15"/>
        <end position="82"/>
    </location>
</feature>
<dbReference type="Proteomes" id="UP000505325">
    <property type="component" value="Chromosome"/>
</dbReference>
<dbReference type="EMBL" id="CP054212">
    <property type="protein sequence ID" value="QKJ86873.1"/>
    <property type="molecule type" value="Genomic_DNA"/>
</dbReference>
<keyword evidence="4" id="KW-1185">Reference proteome</keyword>
<dbReference type="InterPro" id="IPR052698">
    <property type="entry name" value="MoCofactor_Util/Proc"/>
</dbReference>
<dbReference type="AlphaFoldDB" id="A0A6M8UNJ3"/>